<comment type="caution">
    <text evidence="15">Lacks conserved residue(s) required for the propagation of feature annotation.</text>
</comment>
<dbReference type="GO" id="GO:0005829">
    <property type="term" value="C:cytosol"/>
    <property type="evidence" value="ECO:0007669"/>
    <property type="project" value="TreeGrafter"/>
</dbReference>
<dbReference type="Gene3D" id="3.30.70.270">
    <property type="match status" value="1"/>
</dbReference>
<dbReference type="Pfam" id="PF11799">
    <property type="entry name" value="IMS_C"/>
    <property type="match status" value="1"/>
</dbReference>
<evidence type="ECO:0000256" key="11">
    <source>
        <dbReference type="ARBA" id="ARBA00022932"/>
    </source>
</evidence>
<comment type="caution">
    <text evidence="17">The sequence shown here is derived from an EMBL/GenBank/DDBJ whole genome shotgun (WGS) entry which is preliminary data.</text>
</comment>
<feature type="binding site" evidence="15">
    <location>
        <position position="95"/>
    </location>
    <ligand>
        <name>Mg(2+)</name>
        <dbReference type="ChEBI" id="CHEBI:18420"/>
    </ligand>
</feature>
<protein>
    <recommendedName>
        <fullName evidence="15">DNA polymerase IV</fullName>
        <shortName evidence="15">Pol IV</shortName>
        <ecNumber evidence="15">2.7.7.7</ecNumber>
    </recommendedName>
</protein>
<dbReference type="InterPro" id="IPR053848">
    <property type="entry name" value="IMS_HHH_1"/>
</dbReference>
<keyword evidence="6 15" id="KW-0548">Nucleotidyltransferase</keyword>
<keyword evidence="7 15" id="KW-0235">DNA replication</keyword>
<accession>A0A0J8JKZ9</accession>
<dbReference type="InterPro" id="IPR043502">
    <property type="entry name" value="DNA/RNA_pol_sf"/>
</dbReference>
<dbReference type="NCBIfam" id="NF002677">
    <property type="entry name" value="PRK02406.1"/>
    <property type="match status" value="1"/>
</dbReference>
<dbReference type="PATRIC" id="fig|1513271.3.peg.2062"/>
<dbReference type="EMBL" id="LAZL01000014">
    <property type="protein sequence ID" value="KMT65221.1"/>
    <property type="molecule type" value="Genomic_DNA"/>
</dbReference>
<keyword evidence="4 15" id="KW-0963">Cytoplasm</keyword>
<dbReference type="PANTHER" id="PTHR11076:SF33">
    <property type="entry name" value="DNA POLYMERASE KAPPA"/>
    <property type="match status" value="1"/>
</dbReference>
<dbReference type="InterPro" id="IPR043128">
    <property type="entry name" value="Rev_trsase/Diguanyl_cyclase"/>
</dbReference>
<keyword evidence="9 15" id="KW-0227">DNA damage</keyword>
<dbReference type="InterPro" id="IPR050116">
    <property type="entry name" value="DNA_polymerase-Y"/>
</dbReference>
<feature type="domain" description="UmuC" evidence="16">
    <location>
        <begin position="1"/>
        <end position="177"/>
    </location>
</feature>
<evidence type="ECO:0000313" key="18">
    <source>
        <dbReference type="Proteomes" id="UP000037600"/>
    </source>
</evidence>
<dbReference type="InterPro" id="IPR022880">
    <property type="entry name" value="DNApol_IV"/>
</dbReference>
<keyword evidence="10 15" id="KW-0460">Magnesium</keyword>
<dbReference type="SUPFAM" id="SSF56672">
    <property type="entry name" value="DNA/RNA polymerases"/>
    <property type="match status" value="1"/>
</dbReference>
<dbReference type="Gene3D" id="3.40.1170.60">
    <property type="match status" value="1"/>
</dbReference>
<dbReference type="GO" id="GO:0006281">
    <property type="term" value="P:DNA repair"/>
    <property type="evidence" value="ECO:0007669"/>
    <property type="project" value="UniProtKB-UniRule"/>
</dbReference>
<dbReference type="FunFam" id="3.40.1170.60:FF:000001">
    <property type="entry name" value="DNA polymerase IV"/>
    <property type="match status" value="1"/>
</dbReference>
<dbReference type="GO" id="GO:0003684">
    <property type="term" value="F:damaged DNA binding"/>
    <property type="evidence" value="ECO:0007669"/>
    <property type="project" value="InterPro"/>
</dbReference>
<dbReference type="HAMAP" id="MF_01113">
    <property type="entry name" value="DNApol_IV"/>
    <property type="match status" value="1"/>
</dbReference>
<dbReference type="AlphaFoldDB" id="A0A0J8JKZ9"/>
<comment type="function">
    <text evidence="15">Poorly processive, error-prone DNA polymerase involved in untargeted mutagenesis. Copies undamaged DNA at stalled replication forks, which arise in vivo from mismatched or misaligned primer ends. These misaligned primers can be extended by PolIV. Exhibits no 3'-5' exonuclease (proofreading) activity. May be involved in translesional synthesis, in conjunction with the beta clamp from PolIII.</text>
</comment>
<feature type="active site" evidence="15">
    <location>
        <position position="96"/>
    </location>
</feature>
<keyword evidence="11 15" id="KW-0239">DNA-directed DNA polymerase</keyword>
<dbReference type="InterPro" id="IPR036775">
    <property type="entry name" value="DNA_pol_Y-fam_lit_finger_sf"/>
</dbReference>
<evidence type="ECO:0000259" key="16">
    <source>
        <dbReference type="PROSITE" id="PS50173"/>
    </source>
</evidence>
<evidence type="ECO:0000256" key="14">
    <source>
        <dbReference type="ARBA" id="ARBA00049244"/>
    </source>
</evidence>
<evidence type="ECO:0000256" key="4">
    <source>
        <dbReference type="ARBA" id="ARBA00022490"/>
    </source>
</evidence>
<evidence type="ECO:0000256" key="10">
    <source>
        <dbReference type="ARBA" id="ARBA00022842"/>
    </source>
</evidence>
<dbReference type="CDD" id="cd03586">
    <property type="entry name" value="PolY_Pol_IV_kappa"/>
    <property type="match status" value="1"/>
</dbReference>
<dbReference type="STRING" id="1513271.XM47_10135"/>
<gene>
    <name evidence="15" type="primary">dinB</name>
    <name evidence="17" type="ORF">XM47_10135</name>
</gene>
<keyword evidence="5 15" id="KW-0808">Transferase</keyword>
<dbReference type="GO" id="GO:0042276">
    <property type="term" value="P:error-prone translesion synthesis"/>
    <property type="evidence" value="ECO:0007669"/>
    <property type="project" value="TreeGrafter"/>
</dbReference>
<keyword evidence="8 15" id="KW-0479">Metal-binding</keyword>
<evidence type="ECO:0000256" key="9">
    <source>
        <dbReference type="ARBA" id="ARBA00022763"/>
    </source>
</evidence>
<evidence type="ECO:0000256" key="7">
    <source>
        <dbReference type="ARBA" id="ARBA00022705"/>
    </source>
</evidence>
<dbReference type="PANTHER" id="PTHR11076">
    <property type="entry name" value="DNA REPAIR POLYMERASE UMUC / TRANSFERASE FAMILY MEMBER"/>
    <property type="match status" value="1"/>
</dbReference>
<feature type="site" description="Substrate discrimination" evidence="15">
    <location>
        <position position="5"/>
    </location>
</feature>
<dbReference type="Pfam" id="PF21999">
    <property type="entry name" value="IMS_HHH_1"/>
    <property type="match status" value="1"/>
</dbReference>
<evidence type="ECO:0000256" key="15">
    <source>
        <dbReference type="HAMAP-Rule" id="MF_01113"/>
    </source>
</evidence>
<dbReference type="GO" id="GO:0006261">
    <property type="term" value="P:DNA-templated DNA replication"/>
    <property type="evidence" value="ECO:0007669"/>
    <property type="project" value="UniProtKB-UniRule"/>
</dbReference>
<dbReference type="Gene3D" id="3.30.1490.100">
    <property type="entry name" value="DNA polymerase, Y-family, little finger domain"/>
    <property type="match status" value="1"/>
</dbReference>
<comment type="catalytic activity">
    <reaction evidence="14 15">
        <text>DNA(n) + a 2'-deoxyribonucleoside 5'-triphosphate = DNA(n+1) + diphosphate</text>
        <dbReference type="Rhea" id="RHEA:22508"/>
        <dbReference type="Rhea" id="RHEA-COMP:17339"/>
        <dbReference type="Rhea" id="RHEA-COMP:17340"/>
        <dbReference type="ChEBI" id="CHEBI:33019"/>
        <dbReference type="ChEBI" id="CHEBI:61560"/>
        <dbReference type="ChEBI" id="CHEBI:173112"/>
        <dbReference type="EC" id="2.7.7.7"/>
    </reaction>
</comment>
<evidence type="ECO:0000256" key="12">
    <source>
        <dbReference type="ARBA" id="ARBA00023125"/>
    </source>
</evidence>
<reference evidence="17 18" key="1">
    <citation type="submission" date="2015-04" db="EMBL/GenBank/DDBJ databases">
        <title>Draft Genome Sequence of the Novel Agar-Digesting Marine Bacterium Q1.</title>
        <authorList>
            <person name="Li Y."/>
            <person name="Li D."/>
            <person name="Chen G."/>
            <person name="Du Z."/>
        </authorList>
    </citation>
    <scope>NUCLEOTIDE SEQUENCE [LARGE SCALE GENOMIC DNA]</scope>
    <source>
        <strain evidence="17 18">Q1</strain>
    </source>
</reference>
<evidence type="ECO:0000256" key="8">
    <source>
        <dbReference type="ARBA" id="ARBA00022723"/>
    </source>
</evidence>
<keyword evidence="3 15" id="KW-0515">Mutator protein</keyword>
<dbReference type="SUPFAM" id="SSF100879">
    <property type="entry name" value="Lesion bypass DNA polymerase (Y-family), little finger domain"/>
    <property type="match status" value="1"/>
</dbReference>
<dbReference type="OrthoDB" id="9808813at2"/>
<dbReference type="Gene3D" id="1.10.150.20">
    <property type="entry name" value="5' to 3' exonuclease, C-terminal subdomain"/>
    <property type="match status" value="1"/>
</dbReference>
<comment type="similarity">
    <text evidence="2 15">Belongs to the DNA polymerase type-Y family.</text>
</comment>
<organism evidence="17 18">
    <name type="scientific">Catenovulum maritimum</name>
    <dbReference type="NCBI Taxonomy" id="1513271"/>
    <lineage>
        <taxon>Bacteria</taxon>
        <taxon>Pseudomonadati</taxon>
        <taxon>Pseudomonadota</taxon>
        <taxon>Gammaproteobacteria</taxon>
        <taxon>Alteromonadales</taxon>
        <taxon>Alteromonadaceae</taxon>
        <taxon>Catenovulum</taxon>
    </lineage>
</organism>
<dbReference type="Pfam" id="PF00817">
    <property type="entry name" value="IMS"/>
    <property type="match status" value="1"/>
</dbReference>
<comment type="subcellular location">
    <subcellularLocation>
        <location evidence="1 15">Cytoplasm</location>
    </subcellularLocation>
</comment>
<evidence type="ECO:0000256" key="5">
    <source>
        <dbReference type="ARBA" id="ARBA00022679"/>
    </source>
</evidence>
<dbReference type="InterPro" id="IPR001126">
    <property type="entry name" value="UmuC"/>
</dbReference>
<name>A0A0J8JKZ9_9ALTE</name>
<dbReference type="GO" id="GO:0000287">
    <property type="term" value="F:magnesium ion binding"/>
    <property type="evidence" value="ECO:0007669"/>
    <property type="project" value="UniProtKB-UniRule"/>
</dbReference>
<dbReference type="GO" id="GO:0009432">
    <property type="term" value="P:SOS response"/>
    <property type="evidence" value="ECO:0007669"/>
    <property type="project" value="TreeGrafter"/>
</dbReference>
<comment type="cofactor">
    <cofactor evidence="15">
        <name>Mg(2+)</name>
        <dbReference type="ChEBI" id="CHEBI:18420"/>
    </cofactor>
    <text evidence="15">Binds 2 magnesium ions per subunit.</text>
</comment>
<evidence type="ECO:0000256" key="6">
    <source>
        <dbReference type="ARBA" id="ARBA00022695"/>
    </source>
</evidence>
<dbReference type="Proteomes" id="UP000037600">
    <property type="component" value="Unassembled WGS sequence"/>
</dbReference>
<keyword evidence="18" id="KW-1185">Reference proteome</keyword>
<dbReference type="GO" id="GO:0003887">
    <property type="term" value="F:DNA-directed DNA polymerase activity"/>
    <property type="evidence" value="ECO:0007669"/>
    <property type="project" value="UniProtKB-UniRule"/>
</dbReference>
<evidence type="ECO:0000256" key="2">
    <source>
        <dbReference type="ARBA" id="ARBA00010945"/>
    </source>
</evidence>
<sequence length="345" mass="38493">MDCYFAAVEMREHPEYVGKPIAVGGATDRRGVIATCNYEARAFGVRSAMATAQALKLCPHLILAKGNMPLYQQISKQIRAIFQQYTDLIEPLSLDEAYLDVTDCQFYQGSATLIAEAIRRDIYQQTRLTASAGVAPNKFIAKIASDENKPNGICVVPPNQVESFVKDLPLQKINGVGKATLAKLNTYGLFTAADVRKMDLSELTRCLGSFAETLHQRCHGIDTRPVITSRVRKSIGVEHTLQHDIYKLEQSLEFVDKLYASLIKRINSNDATNHIGKVGVKLKFSDFQQTSLETSQFQLDKDYFIQLLDTAWQRSQGRGIRLIGLSVGLKSHNGQQLAQQLSFQF</sequence>
<evidence type="ECO:0000313" key="17">
    <source>
        <dbReference type="EMBL" id="KMT65221.1"/>
    </source>
</evidence>
<evidence type="ECO:0000256" key="3">
    <source>
        <dbReference type="ARBA" id="ARBA00022457"/>
    </source>
</evidence>
<evidence type="ECO:0000256" key="13">
    <source>
        <dbReference type="ARBA" id="ARBA00023204"/>
    </source>
</evidence>
<keyword evidence="13 15" id="KW-0234">DNA repair</keyword>
<keyword evidence="12 15" id="KW-0238">DNA-binding</keyword>
<dbReference type="PROSITE" id="PS50173">
    <property type="entry name" value="UMUC"/>
    <property type="match status" value="1"/>
</dbReference>
<proteinExistence type="inferred from homology"/>
<comment type="subunit">
    <text evidence="15">Monomer.</text>
</comment>
<dbReference type="InterPro" id="IPR017961">
    <property type="entry name" value="DNA_pol_Y-fam_little_finger"/>
</dbReference>
<evidence type="ECO:0000256" key="1">
    <source>
        <dbReference type="ARBA" id="ARBA00004496"/>
    </source>
</evidence>
<dbReference type="EC" id="2.7.7.7" evidence="15"/>